<sequence>MVRDEILLTVPTYIDITVDHDGNSHAPRIFGQVERNFSCPNWPTNFSFQVLLIRVGHVRKATKRMNGLISRSTCDSFCIEKQSGWSWLDAAEKLGECSTTLTRSQFPDTARTAKWNFELQFPPNSPISVEHPSVDVQYAVVAISTALDGPCQWVGQQLQVRRRENTPMYLQPTGILTFPESSLSVRVVFGKPQVDPTFKVPIKLLLGGLRMPSPRPSEAKWRVLREIKWRIEEVMTVLSGPLDDAGRIPVSNSCRSECTRELDQGKRKIKPKYPCDTPYQSAPIDPSYDQSEESFEIVSTQAIGLMNNIALSVNGGYISNTVQSSESNATNETASNSNFTFHLDYKLHVRLYFGEDCLDNQTGNLVDRKRARVAHTLVCPLIKTTVAPGLEHDSSIAPPPYLSSFEIPPDYNSLPAI</sequence>
<proteinExistence type="predicted"/>
<dbReference type="GeneID" id="54290317"/>
<evidence type="ECO:0008006" key="3">
    <source>
        <dbReference type="Google" id="ProtNLM"/>
    </source>
</evidence>
<gene>
    <name evidence="1" type="ORF">BU24DRAFT_476199</name>
</gene>
<name>A0A6A5Y1S0_9PLEO</name>
<keyword evidence="2" id="KW-1185">Reference proteome</keyword>
<dbReference type="AlphaFoldDB" id="A0A6A5Y1S0"/>
<protein>
    <recommendedName>
        <fullName evidence="3">LDB19 N-terminal domain-containing protein</fullName>
    </recommendedName>
</protein>
<dbReference type="Proteomes" id="UP000799778">
    <property type="component" value="Unassembled WGS sequence"/>
</dbReference>
<dbReference type="RefSeq" id="XP_033387492.1">
    <property type="nucleotide sequence ID" value="XM_033532920.1"/>
</dbReference>
<accession>A0A6A5Y1S0</accession>
<organism evidence="1 2">
    <name type="scientific">Aaosphaeria arxii CBS 175.79</name>
    <dbReference type="NCBI Taxonomy" id="1450172"/>
    <lineage>
        <taxon>Eukaryota</taxon>
        <taxon>Fungi</taxon>
        <taxon>Dikarya</taxon>
        <taxon>Ascomycota</taxon>
        <taxon>Pezizomycotina</taxon>
        <taxon>Dothideomycetes</taxon>
        <taxon>Pleosporomycetidae</taxon>
        <taxon>Pleosporales</taxon>
        <taxon>Pleosporales incertae sedis</taxon>
        <taxon>Aaosphaeria</taxon>
    </lineage>
</organism>
<dbReference type="EMBL" id="ML978067">
    <property type="protein sequence ID" value="KAF2019153.1"/>
    <property type="molecule type" value="Genomic_DNA"/>
</dbReference>
<evidence type="ECO:0000313" key="1">
    <source>
        <dbReference type="EMBL" id="KAF2019153.1"/>
    </source>
</evidence>
<reference evidence="1" key="1">
    <citation type="journal article" date="2020" name="Stud. Mycol.">
        <title>101 Dothideomycetes genomes: a test case for predicting lifestyles and emergence of pathogens.</title>
        <authorList>
            <person name="Haridas S."/>
            <person name="Albert R."/>
            <person name="Binder M."/>
            <person name="Bloem J."/>
            <person name="Labutti K."/>
            <person name="Salamov A."/>
            <person name="Andreopoulos B."/>
            <person name="Baker S."/>
            <person name="Barry K."/>
            <person name="Bills G."/>
            <person name="Bluhm B."/>
            <person name="Cannon C."/>
            <person name="Castanera R."/>
            <person name="Culley D."/>
            <person name="Daum C."/>
            <person name="Ezra D."/>
            <person name="Gonzalez J."/>
            <person name="Henrissat B."/>
            <person name="Kuo A."/>
            <person name="Liang C."/>
            <person name="Lipzen A."/>
            <person name="Lutzoni F."/>
            <person name="Magnuson J."/>
            <person name="Mondo S."/>
            <person name="Nolan M."/>
            <person name="Ohm R."/>
            <person name="Pangilinan J."/>
            <person name="Park H.-J."/>
            <person name="Ramirez L."/>
            <person name="Alfaro M."/>
            <person name="Sun H."/>
            <person name="Tritt A."/>
            <person name="Yoshinaga Y."/>
            <person name="Zwiers L.-H."/>
            <person name="Turgeon B."/>
            <person name="Goodwin S."/>
            <person name="Spatafora J."/>
            <person name="Crous P."/>
            <person name="Grigoriev I."/>
        </authorList>
    </citation>
    <scope>NUCLEOTIDE SEQUENCE</scope>
    <source>
        <strain evidence="1">CBS 175.79</strain>
    </source>
</reference>
<dbReference type="OrthoDB" id="3922101at2759"/>
<evidence type="ECO:0000313" key="2">
    <source>
        <dbReference type="Proteomes" id="UP000799778"/>
    </source>
</evidence>